<dbReference type="CDD" id="cd16454">
    <property type="entry name" value="RING-H2_PA-TM-RING"/>
    <property type="match status" value="1"/>
</dbReference>
<keyword evidence="7 10" id="KW-0472">Membrane</keyword>
<feature type="domain" description="RING-type" evidence="12">
    <location>
        <begin position="474"/>
        <end position="516"/>
    </location>
</feature>
<name>A0A9W7W472_9PEZI</name>
<feature type="non-terminal residue" evidence="13">
    <location>
        <position position="1"/>
    </location>
</feature>
<evidence type="ECO:0000313" key="14">
    <source>
        <dbReference type="Proteomes" id="UP001138500"/>
    </source>
</evidence>
<evidence type="ECO:0000313" key="13">
    <source>
        <dbReference type="EMBL" id="KAH9832358.1"/>
    </source>
</evidence>
<evidence type="ECO:0000256" key="5">
    <source>
        <dbReference type="ARBA" id="ARBA00022833"/>
    </source>
</evidence>
<organism evidence="13 14">
    <name type="scientific">Teratosphaeria destructans</name>
    <dbReference type="NCBI Taxonomy" id="418781"/>
    <lineage>
        <taxon>Eukaryota</taxon>
        <taxon>Fungi</taxon>
        <taxon>Dikarya</taxon>
        <taxon>Ascomycota</taxon>
        <taxon>Pezizomycotina</taxon>
        <taxon>Dothideomycetes</taxon>
        <taxon>Dothideomycetidae</taxon>
        <taxon>Mycosphaerellales</taxon>
        <taxon>Teratosphaeriaceae</taxon>
        <taxon>Teratosphaeria</taxon>
    </lineage>
</organism>
<dbReference type="SMART" id="SM00184">
    <property type="entry name" value="RING"/>
    <property type="match status" value="1"/>
</dbReference>
<feature type="region of interest" description="Disordered" evidence="9">
    <location>
        <begin position="592"/>
        <end position="667"/>
    </location>
</feature>
<dbReference type="Gene3D" id="3.30.40.10">
    <property type="entry name" value="Zinc/RING finger domain, C3HC4 (zinc finger)"/>
    <property type="match status" value="1"/>
</dbReference>
<gene>
    <name evidence="13" type="ORF">Tdes44962_MAKER08806</name>
</gene>
<evidence type="ECO:0000256" key="9">
    <source>
        <dbReference type="SAM" id="MobiDB-lite"/>
    </source>
</evidence>
<reference evidence="13 14" key="2">
    <citation type="journal article" date="2021" name="Curr. Genet.">
        <title>Genetic response to nitrogen starvation in the aggressive Eucalyptus foliar pathogen Teratosphaeria destructans.</title>
        <authorList>
            <person name="Havenga M."/>
            <person name="Wingfield B.D."/>
            <person name="Wingfield M.J."/>
            <person name="Dreyer L.L."/>
            <person name="Roets F."/>
            <person name="Aylward J."/>
        </authorList>
    </citation>
    <scope>NUCLEOTIDE SEQUENCE [LARGE SCALE GENOMIC DNA]</scope>
    <source>
        <strain evidence="13">CMW44962</strain>
    </source>
</reference>
<dbReference type="PANTHER" id="PTHR46539">
    <property type="entry name" value="E3 UBIQUITIN-PROTEIN LIGASE ATL42"/>
    <property type="match status" value="1"/>
</dbReference>
<proteinExistence type="predicted"/>
<feature type="compositionally biased region" description="Low complexity" evidence="9">
    <location>
        <begin position="422"/>
        <end position="433"/>
    </location>
</feature>
<evidence type="ECO:0000256" key="10">
    <source>
        <dbReference type="SAM" id="Phobius"/>
    </source>
</evidence>
<evidence type="ECO:0000256" key="7">
    <source>
        <dbReference type="ARBA" id="ARBA00023136"/>
    </source>
</evidence>
<dbReference type="InterPro" id="IPR013083">
    <property type="entry name" value="Znf_RING/FYVE/PHD"/>
</dbReference>
<feature type="signal peptide" evidence="11">
    <location>
        <begin position="1"/>
        <end position="21"/>
    </location>
</feature>
<evidence type="ECO:0000259" key="12">
    <source>
        <dbReference type="PROSITE" id="PS50089"/>
    </source>
</evidence>
<dbReference type="InterPro" id="IPR001841">
    <property type="entry name" value="Znf_RING"/>
</dbReference>
<dbReference type="PROSITE" id="PS50089">
    <property type="entry name" value="ZF_RING_2"/>
    <property type="match status" value="1"/>
</dbReference>
<feature type="transmembrane region" description="Helical" evidence="10">
    <location>
        <begin position="111"/>
        <end position="132"/>
    </location>
</feature>
<protein>
    <submittedName>
        <fullName evidence="13">RING-like zinc finger protein</fullName>
    </submittedName>
</protein>
<keyword evidence="4 8" id="KW-0863">Zinc-finger</keyword>
<keyword evidence="5" id="KW-0862">Zinc</keyword>
<keyword evidence="6 10" id="KW-1133">Transmembrane helix</keyword>
<feature type="region of interest" description="Disordered" evidence="9">
    <location>
        <begin position="410"/>
        <end position="454"/>
    </location>
</feature>
<dbReference type="GO" id="GO:0008270">
    <property type="term" value="F:zinc ion binding"/>
    <property type="evidence" value="ECO:0007669"/>
    <property type="project" value="UniProtKB-KW"/>
</dbReference>
<evidence type="ECO:0000256" key="8">
    <source>
        <dbReference type="PROSITE-ProRule" id="PRU00175"/>
    </source>
</evidence>
<accession>A0A9W7W472</accession>
<evidence type="ECO:0000256" key="1">
    <source>
        <dbReference type="ARBA" id="ARBA00004370"/>
    </source>
</evidence>
<feature type="compositionally biased region" description="Acidic residues" evidence="9">
    <location>
        <begin position="526"/>
        <end position="538"/>
    </location>
</feature>
<dbReference type="AlphaFoldDB" id="A0A9W7W472"/>
<feature type="transmembrane region" description="Helical" evidence="10">
    <location>
        <begin position="316"/>
        <end position="342"/>
    </location>
</feature>
<dbReference type="Proteomes" id="UP001138500">
    <property type="component" value="Unassembled WGS sequence"/>
</dbReference>
<comment type="subcellular location">
    <subcellularLocation>
        <location evidence="1">Membrane</location>
    </subcellularLocation>
</comment>
<comment type="caution">
    <text evidence="13">The sequence shown here is derived from an EMBL/GenBank/DDBJ whole genome shotgun (WGS) entry which is preliminary data.</text>
</comment>
<dbReference type="EMBL" id="RIBY02001114">
    <property type="protein sequence ID" value="KAH9832358.1"/>
    <property type="molecule type" value="Genomic_DNA"/>
</dbReference>
<evidence type="ECO:0000256" key="3">
    <source>
        <dbReference type="ARBA" id="ARBA00022723"/>
    </source>
</evidence>
<keyword evidence="2 10" id="KW-0812">Transmembrane</keyword>
<feature type="chain" id="PRO_5040812044" evidence="11">
    <location>
        <begin position="22"/>
        <end position="667"/>
    </location>
</feature>
<keyword evidence="14" id="KW-1185">Reference proteome</keyword>
<keyword evidence="11" id="KW-0732">Signal</keyword>
<keyword evidence="3" id="KW-0479">Metal-binding</keyword>
<sequence>TLGCCAFLSPSLPLLVHLCHSLLLRAPATYHLGSLEHPRPRGYACVLGGKAHWHLLRPCKEHATVVEAHAASTTPSFTAHCTSLAREPSKSLPRLSCLHAMRGMERRTRRICLVLAICLATAMAQTITASSWSASANASQQGDNSVELSISTGNTMAPLAAVLALTTAARDHIPAPGVSGNAVLANYSNQLSLNAHDVAVISCDSAAYVGNIGVMDVFGTAASTNVSSIVLYSQSADFCDLQGYSGSFSWIYSMKSRNDTQKLLDGISSYTASAGAVYLTIAAADSATSTTSSSAAASSSANAHQQNPLGPSPTTAVAMVILYSITGLITALFLIIIITGAVRAHRHPERYGPRNVTGRPRQSRARGLARAMLDTIPIVKFGERQDEAKPTDVELADSHVHGEVHAVGGTVDSADGQQAQKAPATTSDTAPDSDTCEDVSEGHTPARDGGIAPVTPVVTSSTAAAQVEMETEGCSICTEDFQRGEDQRVLPCDHRFHPACIDPWLLNVSGTCPLCRIDLRPQETESSADGEANEEATEGETSGEGMAPPLDRRDRRTSLRGSLARSWISNIGNPARMTREERILALREYRGSSAAQAQRQSEAEEGAEVREAESRLRARLRNVFRVRTRRIGQEESVAPSGSEESAAPQSGTGDARQEGDPAGPAAS</sequence>
<evidence type="ECO:0000256" key="11">
    <source>
        <dbReference type="SAM" id="SignalP"/>
    </source>
</evidence>
<dbReference type="Pfam" id="PF13639">
    <property type="entry name" value="zf-RING_2"/>
    <property type="match status" value="1"/>
</dbReference>
<dbReference type="PANTHER" id="PTHR46539:SF1">
    <property type="entry name" value="E3 UBIQUITIN-PROTEIN LIGASE ATL42"/>
    <property type="match status" value="1"/>
</dbReference>
<reference evidence="13 14" key="1">
    <citation type="journal article" date="2018" name="IMA Fungus">
        <title>IMA Genome-F 10: Nine draft genome sequences of Claviceps purpurea s.lat., including C. arundinis, C. humidiphila, and C. cf. spartinae, pseudomolecules for the pitch canker pathogen Fusarium circinatum, draft genome of Davidsoniella eucalypti, Grosmannia galeiformis, Quambalaria eucalypti, and Teratosphaeria destructans.</title>
        <authorList>
            <person name="Wingfield B.D."/>
            <person name="Liu M."/>
            <person name="Nguyen H.D."/>
            <person name="Lane F.A."/>
            <person name="Morgan S.W."/>
            <person name="De Vos L."/>
            <person name="Wilken P.M."/>
            <person name="Duong T.A."/>
            <person name="Aylward J."/>
            <person name="Coetzee M.P."/>
            <person name="Dadej K."/>
            <person name="De Beer Z.W."/>
            <person name="Findlay W."/>
            <person name="Havenga M."/>
            <person name="Kolarik M."/>
            <person name="Menzies J.G."/>
            <person name="Naidoo K."/>
            <person name="Pochopski O."/>
            <person name="Shoukouhi P."/>
            <person name="Santana Q.C."/>
            <person name="Seifert K.A."/>
            <person name="Soal N."/>
            <person name="Steenkamp E.T."/>
            <person name="Tatham C.T."/>
            <person name="van der Nest M.A."/>
            <person name="Wingfield M.J."/>
        </authorList>
    </citation>
    <scope>NUCLEOTIDE SEQUENCE [LARGE SCALE GENOMIC DNA]</scope>
    <source>
        <strain evidence="13">CMW44962</strain>
    </source>
</reference>
<evidence type="ECO:0000256" key="2">
    <source>
        <dbReference type="ARBA" id="ARBA00022692"/>
    </source>
</evidence>
<dbReference type="OrthoDB" id="8062037at2759"/>
<feature type="compositionally biased region" description="Basic residues" evidence="9">
    <location>
        <begin position="617"/>
        <end position="630"/>
    </location>
</feature>
<evidence type="ECO:0000256" key="4">
    <source>
        <dbReference type="ARBA" id="ARBA00022771"/>
    </source>
</evidence>
<dbReference type="GO" id="GO:0016020">
    <property type="term" value="C:membrane"/>
    <property type="evidence" value="ECO:0007669"/>
    <property type="project" value="UniProtKB-SubCell"/>
</dbReference>
<dbReference type="SUPFAM" id="SSF57850">
    <property type="entry name" value="RING/U-box"/>
    <property type="match status" value="1"/>
</dbReference>
<feature type="compositionally biased region" description="Basic and acidic residues" evidence="9">
    <location>
        <begin position="607"/>
        <end position="616"/>
    </location>
</feature>
<evidence type="ECO:0000256" key="6">
    <source>
        <dbReference type="ARBA" id="ARBA00022989"/>
    </source>
</evidence>
<feature type="region of interest" description="Disordered" evidence="9">
    <location>
        <begin position="522"/>
        <end position="559"/>
    </location>
</feature>